<comment type="caution">
    <text evidence="1">The sequence shown here is derived from an EMBL/GenBank/DDBJ whole genome shotgun (WGS) entry which is preliminary data.</text>
</comment>
<dbReference type="AlphaFoldDB" id="A0A2B5X969"/>
<gene>
    <name evidence="1" type="ORF">CN611_14015</name>
</gene>
<reference evidence="1 2" key="1">
    <citation type="submission" date="2017-09" db="EMBL/GenBank/DDBJ databases">
        <title>Large-scale bioinformatics analysis of Bacillus genomes uncovers conserved roles of natural products in bacterial physiology.</title>
        <authorList>
            <consortium name="Agbiome Team Llc"/>
            <person name="Bleich R.M."/>
            <person name="Grubbs K.J."/>
            <person name="Santa Maria K.C."/>
            <person name="Allen S.E."/>
            <person name="Farag S."/>
            <person name="Shank E.A."/>
            <person name="Bowers A."/>
        </authorList>
    </citation>
    <scope>NUCLEOTIDE SEQUENCE [LARGE SCALE GENOMIC DNA]</scope>
    <source>
        <strain evidence="1 2">AFS010764</strain>
    </source>
</reference>
<evidence type="ECO:0000313" key="1">
    <source>
        <dbReference type="EMBL" id="PEM55573.1"/>
    </source>
</evidence>
<dbReference type="EMBL" id="NUDL01000039">
    <property type="protein sequence ID" value="PEM55573.1"/>
    <property type="molecule type" value="Genomic_DNA"/>
</dbReference>
<protein>
    <submittedName>
        <fullName evidence="1">Uncharacterized protein</fullName>
    </submittedName>
</protein>
<organism evidence="1 2">
    <name type="scientific">Bacillus wiedmannii</name>
    <dbReference type="NCBI Taxonomy" id="1890302"/>
    <lineage>
        <taxon>Bacteria</taxon>
        <taxon>Bacillati</taxon>
        <taxon>Bacillota</taxon>
        <taxon>Bacilli</taxon>
        <taxon>Bacillales</taxon>
        <taxon>Bacillaceae</taxon>
        <taxon>Bacillus</taxon>
        <taxon>Bacillus cereus group</taxon>
    </lineage>
</organism>
<proteinExistence type="predicted"/>
<evidence type="ECO:0000313" key="2">
    <source>
        <dbReference type="Proteomes" id="UP000220621"/>
    </source>
</evidence>
<accession>A0A2B5X969</accession>
<dbReference type="Proteomes" id="UP000220621">
    <property type="component" value="Unassembled WGS sequence"/>
</dbReference>
<sequence>MVLVQNNTVREVTLKEVAFLYTLSKNPTSKTPCADKLKPSFKLGNPYFKFIISKIIFKTFPPPNTHFRYGF</sequence>
<name>A0A2B5X969_9BACI</name>